<evidence type="ECO:0000256" key="7">
    <source>
        <dbReference type="SAM" id="Phobius"/>
    </source>
</evidence>
<feature type="transmembrane region" description="Helical" evidence="7">
    <location>
        <begin position="272"/>
        <end position="302"/>
    </location>
</feature>
<keyword evidence="11" id="KW-1185">Reference proteome</keyword>
<keyword evidence="4 7" id="KW-1133">Transmembrane helix</keyword>
<comment type="caution">
    <text evidence="10">The sequence shown here is derived from an EMBL/GenBank/DDBJ whole genome shotgun (WGS) entry which is preliminary data.</text>
</comment>
<accession>A0ABY1S8B4</accession>
<dbReference type="InterPro" id="IPR050250">
    <property type="entry name" value="Macrolide_Exporter_MacB"/>
</dbReference>
<name>A0ABY1S8B4_CALBS</name>
<gene>
    <name evidence="10" type="ORF">SAMN05216240_1509</name>
</gene>
<feature type="transmembrane region" description="Helical" evidence="7">
    <location>
        <begin position="364"/>
        <end position="385"/>
    </location>
</feature>
<keyword evidence="5 7" id="KW-0472">Membrane</keyword>
<comment type="similarity">
    <text evidence="6">Belongs to the ABC-4 integral membrane protein family.</text>
</comment>
<evidence type="ECO:0000313" key="11">
    <source>
        <dbReference type="Proteomes" id="UP000196803"/>
    </source>
</evidence>
<dbReference type="Pfam" id="PF02687">
    <property type="entry name" value="FtsX"/>
    <property type="match status" value="1"/>
</dbReference>
<dbReference type="PANTHER" id="PTHR30572">
    <property type="entry name" value="MEMBRANE COMPONENT OF TRANSPORTER-RELATED"/>
    <property type="match status" value="1"/>
</dbReference>
<dbReference type="RefSeq" id="WP_015908015.1">
    <property type="nucleotide sequence ID" value="NZ_FUZJ01000001.1"/>
</dbReference>
<feature type="domain" description="MacB-like periplasmic core" evidence="9">
    <location>
        <begin position="24"/>
        <end position="243"/>
    </location>
</feature>
<evidence type="ECO:0000313" key="10">
    <source>
        <dbReference type="EMBL" id="SMR93345.1"/>
    </source>
</evidence>
<keyword evidence="2" id="KW-1003">Cell membrane</keyword>
<feature type="domain" description="ABC3 transporter permease C-terminal" evidence="8">
    <location>
        <begin position="281"/>
        <end position="395"/>
    </location>
</feature>
<organism evidence="10 11">
    <name type="scientific">Caldicellulosiruptor bescii</name>
    <name type="common">Anaerocellum thermophilum</name>
    <dbReference type="NCBI Taxonomy" id="31899"/>
    <lineage>
        <taxon>Bacteria</taxon>
        <taxon>Bacillati</taxon>
        <taxon>Bacillota</taxon>
        <taxon>Bacillota incertae sedis</taxon>
        <taxon>Caldicellulosiruptorales</taxon>
        <taxon>Caldicellulosiruptoraceae</taxon>
        <taxon>Caldicellulosiruptor</taxon>
    </lineage>
</organism>
<protein>
    <submittedName>
        <fullName evidence="10">ABC transport system permease protein</fullName>
    </submittedName>
</protein>
<sequence>MQFIKVYEILKMAIKSLYENRVRTFLSVLGVVIGTSSIIAAVGLVQTVSSSFAKQVKESGVDSLVLFLSYLPEHQNDYYELSEYLWKHKDLVLTITPKKSLSFEVLSSDNNKKRCEILLVKPNYYITESLQLVEGRFLSYLDEDRNNKVAVVFDDQKDKLFGKGQQVLGKKLWIKGNEFEVVGVVKKKQRLANISIGSASDISILVPFNVGESLFSSEISSQQFFIKCVSSEKNKEVQKIIEEFLTQKGFEKDDYSFIDGGEILQGVISVSYLLSALLGGVATVSLIVSGIGITNIILVSVTERTKEIGIRKAVGAKIRDIRFQFLVESSIISILGGIMGIVLGIVVVYAVIPNLMNDVQPTISTFWILLALGVSGFVGVFSGWAPAERAARLEPSIALRYE</sequence>
<dbReference type="Pfam" id="PF12704">
    <property type="entry name" value="MacB_PCD"/>
    <property type="match status" value="1"/>
</dbReference>
<dbReference type="InterPro" id="IPR003838">
    <property type="entry name" value="ABC3_permease_C"/>
</dbReference>
<feature type="transmembrane region" description="Helical" evidence="7">
    <location>
        <begin position="323"/>
        <end position="352"/>
    </location>
</feature>
<proteinExistence type="inferred from homology"/>
<evidence type="ECO:0000256" key="3">
    <source>
        <dbReference type="ARBA" id="ARBA00022692"/>
    </source>
</evidence>
<feature type="transmembrane region" description="Helical" evidence="7">
    <location>
        <begin position="21"/>
        <end position="45"/>
    </location>
</feature>
<reference evidence="10 11" key="1">
    <citation type="submission" date="2017-05" db="EMBL/GenBank/DDBJ databases">
        <authorList>
            <person name="Varghese N."/>
            <person name="Submissions S."/>
        </authorList>
    </citation>
    <scope>NUCLEOTIDE SEQUENCE [LARGE SCALE GENOMIC DNA]</scope>
    <source>
        <strain evidence="10 11">MACB1020</strain>
    </source>
</reference>
<dbReference type="PANTHER" id="PTHR30572:SF4">
    <property type="entry name" value="ABC TRANSPORTER PERMEASE YTRF"/>
    <property type="match status" value="1"/>
</dbReference>
<evidence type="ECO:0000256" key="1">
    <source>
        <dbReference type="ARBA" id="ARBA00004651"/>
    </source>
</evidence>
<dbReference type="EMBL" id="FXXC01000001">
    <property type="protein sequence ID" value="SMR93345.1"/>
    <property type="molecule type" value="Genomic_DNA"/>
</dbReference>
<evidence type="ECO:0000256" key="6">
    <source>
        <dbReference type="ARBA" id="ARBA00038076"/>
    </source>
</evidence>
<keyword evidence="3 7" id="KW-0812">Transmembrane</keyword>
<dbReference type="InterPro" id="IPR025857">
    <property type="entry name" value="MacB_PCD"/>
</dbReference>
<evidence type="ECO:0000259" key="8">
    <source>
        <dbReference type="Pfam" id="PF02687"/>
    </source>
</evidence>
<evidence type="ECO:0000256" key="4">
    <source>
        <dbReference type="ARBA" id="ARBA00022989"/>
    </source>
</evidence>
<dbReference type="GeneID" id="31772928"/>
<evidence type="ECO:0000256" key="5">
    <source>
        <dbReference type="ARBA" id="ARBA00023136"/>
    </source>
</evidence>
<evidence type="ECO:0000259" key="9">
    <source>
        <dbReference type="Pfam" id="PF12704"/>
    </source>
</evidence>
<evidence type="ECO:0000256" key="2">
    <source>
        <dbReference type="ARBA" id="ARBA00022475"/>
    </source>
</evidence>
<comment type="subcellular location">
    <subcellularLocation>
        <location evidence="1">Cell membrane</location>
        <topology evidence="1">Multi-pass membrane protein</topology>
    </subcellularLocation>
</comment>
<dbReference type="Proteomes" id="UP000196803">
    <property type="component" value="Unassembled WGS sequence"/>
</dbReference>